<feature type="non-terminal residue" evidence="11">
    <location>
        <position position="1"/>
    </location>
</feature>
<keyword evidence="5" id="KW-0862">Zinc</keyword>
<keyword evidence="7" id="KW-0804">Transcription</keyword>
<evidence type="ECO:0000256" key="6">
    <source>
        <dbReference type="ARBA" id="ARBA00023015"/>
    </source>
</evidence>
<evidence type="ECO:0000256" key="9">
    <source>
        <dbReference type="PROSITE-ProRule" id="PRU00042"/>
    </source>
</evidence>
<gene>
    <name evidence="11" type="primary">ORF186676</name>
</gene>
<feature type="non-terminal residue" evidence="11">
    <location>
        <position position="118"/>
    </location>
</feature>
<dbReference type="Pfam" id="PF13894">
    <property type="entry name" value="zf-C2H2_4"/>
    <property type="match status" value="1"/>
</dbReference>
<dbReference type="PROSITE" id="PS50157">
    <property type="entry name" value="ZINC_FINGER_C2H2_2"/>
    <property type="match status" value="3"/>
</dbReference>
<keyword evidence="6" id="KW-0805">Transcription regulation</keyword>
<evidence type="ECO:0000313" key="11">
    <source>
        <dbReference type="EMBL" id="CEK92118.1"/>
    </source>
</evidence>
<dbReference type="GO" id="GO:0005634">
    <property type="term" value="C:nucleus"/>
    <property type="evidence" value="ECO:0007669"/>
    <property type="project" value="UniProtKB-SubCell"/>
</dbReference>
<accession>A0A0B7BGL7</accession>
<dbReference type="EMBL" id="HACG01045253">
    <property type="protein sequence ID" value="CEK92118.1"/>
    <property type="molecule type" value="Transcribed_RNA"/>
</dbReference>
<keyword evidence="3" id="KW-0677">Repeat</keyword>
<name>A0A0B7BGL7_9EUPU</name>
<dbReference type="Gene3D" id="3.30.160.60">
    <property type="entry name" value="Classic Zinc Finger"/>
    <property type="match status" value="3"/>
</dbReference>
<dbReference type="FunFam" id="3.30.160.60:FF:002343">
    <property type="entry name" value="Zinc finger protein 33A"/>
    <property type="match status" value="1"/>
</dbReference>
<keyword evidence="4 9" id="KW-0863">Zinc-finger</keyword>
<evidence type="ECO:0000256" key="1">
    <source>
        <dbReference type="ARBA" id="ARBA00004123"/>
    </source>
</evidence>
<evidence type="ECO:0000259" key="10">
    <source>
        <dbReference type="PROSITE" id="PS50157"/>
    </source>
</evidence>
<keyword evidence="2" id="KW-0479">Metal-binding</keyword>
<dbReference type="GO" id="GO:0008270">
    <property type="term" value="F:zinc ion binding"/>
    <property type="evidence" value="ECO:0007669"/>
    <property type="project" value="UniProtKB-KW"/>
</dbReference>
<dbReference type="Pfam" id="PF13912">
    <property type="entry name" value="zf-C2H2_6"/>
    <property type="match status" value="2"/>
</dbReference>
<feature type="domain" description="C2H2-type" evidence="10">
    <location>
        <begin position="72"/>
        <end position="99"/>
    </location>
</feature>
<reference evidence="11" key="1">
    <citation type="submission" date="2014-12" db="EMBL/GenBank/DDBJ databases">
        <title>Insight into the proteome of Arion vulgaris.</title>
        <authorList>
            <person name="Aradska J."/>
            <person name="Bulat T."/>
            <person name="Smidak R."/>
            <person name="Sarate P."/>
            <person name="Gangsoo J."/>
            <person name="Sialana F."/>
            <person name="Bilban M."/>
            <person name="Lubec G."/>
        </authorList>
    </citation>
    <scope>NUCLEOTIDE SEQUENCE</scope>
    <source>
        <tissue evidence="11">Skin</tissue>
    </source>
</reference>
<dbReference type="InterPro" id="IPR013087">
    <property type="entry name" value="Znf_C2H2_type"/>
</dbReference>
<evidence type="ECO:0000256" key="2">
    <source>
        <dbReference type="ARBA" id="ARBA00022723"/>
    </source>
</evidence>
<dbReference type="FunFam" id="3.30.160.60:FF:000624">
    <property type="entry name" value="zinc finger protein 697"/>
    <property type="match status" value="1"/>
</dbReference>
<dbReference type="PROSITE" id="PS00028">
    <property type="entry name" value="ZINC_FINGER_C2H2_1"/>
    <property type="match status" value="2"/>
</dbReference>
<dbReference type="FunFam" id="3.30.160.60:FF:000060">
    <property type="entry name" value="zinc finger protein 436"/>
    <property type="match status" value="1"/>
</dbReference>
<sequence>QELDNIFSVCDKNDELHTVDVDDRLQNNILVQNQQKKDAGDISFLCNFCGLRFLDKSNLQVHKRTHTKDKPFKCVVCGGQFNTISSLGVHKKTHTSEKPYKCDECGAGFTRRYVLGRH</sequence>
<dbReference type="AlphaFoldDB" id="A0A0B7BGL7"/>
<dbReference type="InterPro" id="IPR050758">
    <property type="entry name" value="Znf_C2H2-type"/>
</dbReference>
<dbReference type="SMART" id="SM00355">
    <property type="entry name" value="ZnF_C2H2"/>
    <property type="match status" value="2"/>
</dbReference>
<evidence type="ECO:0000256" key="8">
    <source>
        <dbReference type="ARBA" id="ARBA00023242"/>
    </source>
</evidence>
<keyword evidence="8" id="KW-0539">Nucleus</keyword>
<evidence type="ECO:0000256" key="7">
    <source>
        <dbReference type="ARBA" id="ARBA00023163"/>
    </source>
</evidence>
<feature type="domain" description="C2H2-type" evidence="10">
    <location>
        <begin position="44"/>
        <end position="71"/>
    </location>
</feature>
<evidence type="ECO:0000256" key="5">
    <source>
        <dbReference type="ARBA" id="ARBA00022833"/>
    </source>
</evidence>
<comment type="subcellular location">
    <subcellularLocation>
        <location evidence="1">Nucleus</location>
    </subcellularLocation>
</comment>
<dbReference type="InterPro" id="IPR036236">
    <property type="entry name" value="Znf_C2H2_sf"/>
</dbReference>
<organism evidence="11">
    <name type="scientific">Arion vulgaris</name>
    <dbReference type="NCBI Taxonomy" id="1028688"/>
    <lineage>
        <taxon>Eukaryota</taxon>
        <taxon>Metazoa</taxon>
        <taxon>Spiralia</taxon>
        <taxon>Lophotrochozoa</taxon>
        <taxon>Mollusca</taxon>
        <taxon>Gastropoda</taxon>
        <taxon>Heterobranchia</taxon>
        <taxon>Euthyneura</taxon>
        <taxon>Panpulmonata</taxon>
        <taxon>Eupulmonata</taxon>
        <taxon>Stylommatophora</taxon>
        <taxon>Helicina</taxon>
        <taxon>Arionoidea</taxon>
        <taxon>Arionidae</taxon>
        <taxon>Arion</taxon>
    </lineage>
</organism>
<proteinExistence type="predicted"/>
<protein>
    <recommendedName>
        <fullName evidence="10">C2H2-type domain-containing protein</fullName>
    </recommendedName>
</protein>
<evidence type="ECO:0000256" key="3">
    <source>
        <dbReference type="ARBA" id="ARBA00022737"/>
    </source>
</evidence>
<dbReference type="SUPFAM" id="SSF57667">
    <property type="entry name" value="beta-beta-alpha zinc fingers"/>
    <property type="match status" value="2"/>
</dbReference>
<dbReference type="PANTHER" id="PTHR23234:SF10">
    <property type="entry name" value="RIKEN CDNA 6720489N17 GENE-RELATED"/>
    <property type="match status" value="1"/>
</dbReference>
<feature type="domain" description="C2H2-type" evidence="10">
    <location>
        <begin position="100"/>
        <end position="118"/>
    </location>
</feature>
<evidence type="ECO:0000256" key="4">
    <source>
        <dbReference type="ARBA" id="ARBA00022771"/>
    </source>
</evidence>
<dbReference type="PANTHER" id="PTHR23234">
    <property type="entry name" value="ZNF44 PROTEIN"/>
    <property type="match status" value="1"/>
</dbReference>